<dbReference type="EMBL" id="ML978732">
    <property type="protein sequence ID" value="KAF2085258.1"/>
    <property type="molecule type" value="Genomic_DNA"/>
</dbReference>
<dbReference type="Proteomes" id="UP000799776">
    <property type="component" value="Unassembled WGS sequence"/>
</dbReference>
<evidence type="ECO:0008006" key="4">
    <source>
        <dbReference type="Google" id="ProtNLM"/>
    </source>
</evidence>
<feature type="region of interest" description="Disordered" evidence="1">
    <location>
        <begin position="105"/>
        <end position="126"/>
    </location>
</feature>
<dbReference type="AlphaFoldDB" id="A0A9P4LXR7"/>
<dbReference type="InterPro" id="IPR029071">
    <property type="entry name" value="Ubiquitin-like_domsf"/>
</dbReference>
<proteinExistence type="predicted"/>
<dbReference type="PANTHER" id="PTHR10562">
    <property type="entry name" value="SMALL UBIQUITIN-RELATED MODIFIER"/>
    <property type="match status" value="1"/>
</dbReference>
<dbReference type="OrthoDB" id="442921at2759"/>
<dbReference type="CDD" id="cd01763">
    <property type="entry name" value="Ubl_SUMO_like"/>
    <property type="match status" value="2"/>
</dbReference>
<sequence>MSGHRSVQFAREDTSDSADAEQDTQQHPMERAAVAVTVTLPFLAFMRVPKTCYAPGYLYFEERLEAEPESNMEIGLSSPRKAAHTTPAAANCTLDANIPSSLIEMQVSSDPPSPSESPDPPPDEPIATVVIQDEKKFNTTFCLPHKTPLQTIFLQFSALTHNDHLEFFHKGLLIDEHDSFLSMSMSDGDLIEAHEKQVGNCPPLGVTHLSYVFSDGNDKDVNLDLKFEPDIGNHIEITNQGIEYSRLNPHFNQDAWGFVVNIGLGLRDDGGRMRDINLQLIMGHVKVLANADDFAKTGPEIPRSNPAIVLSVRGLGQLARIAMMRTEPLEKVMEYCAKHMGANWERHHLMVKGRKISAEDTPNSLGLKHDSTIRLEAKYLDIEDPAALTFRLRDQNDVGAAIQFHVSPYNGKYPWGSGYQTTLSEAPRDVHEARMQRRLIKISLLETDSKKQKDFIARLDNSRSEFRFEGRGEVPDLLKWPRRQYINLIDFLRLDNTRPEINIGVRWGGNADDVMWFYTTPTTVLQPIMKIYAGGIDVDPGDLRFFFKGQRVGLFSTPASIGMNNRNVLYVMVEGDGWVPEDLSTTKDRELASRSSSKMPKYAKASEGLLSWINGLE</sequence>
<dbReference type="Gene3D" id="3.10.20.90">
    <property type="entry name" value="Phosphatidylinositol 3-kinase Catalytic Subunit, Chain A, domain 1"/>
    <property type="match status" value="3"/>
</dbReference>
<accession>A0A9P4LXR7</accession>
<reference evidence="2" key="1">
    <citation type="journal article" date="2020" name="Stud. Mycol.">
        <title>101 Dothideomycetes genomes: a test case for predicting lifestyles and emergence of pathogens.</title>
        <authorList>
            <person name="Haridas S."/>
            <person name="Albert R."/>
            <person name="Binder M."/>
            <person name="Bloem J."/>
            <person name="Labutti K."/>
            <person name="Salamov A."/>
            <person name="Andreopoulos B."/>
            <person name="Baker S."/>
            <person name="Barry K."/>
            <person name="Bills G."/>
            <person name="Bluhm B."/>
            <person name="Cannon C."/>
            <person name="Castanera R."/>
            <person name="Culley D."/>
            <person name="Daum C."/>
            <person name="Ezra D."/>
            <person name="Gonzalez J."/>
            <person name="Henrissat B."/>
            <person name="Kuo A."/>
            <person name="Liang C."/>
            <person name="Lipzen A."/>
            <person name="Lutzoni F."/>
            <person name="Magnuson J."/>
            <person name="Mondo S."/>
            <person name="Nolan M."/>
            <person name="Ohm R."/>
            <person name="Pangilinan J."/>
            <person name="Park H.-J."/>
            <person name="Ramirez L."/>
            <person name="Alfaro M."/>
            <person name="Sun H."/>
            <person name="Tritt A."/>
            <person name="Yoshinaga Y."/>
            <person name="Zwiers L.-H."/>
            <person name="Turgeon B."/>
            <person name="Goodwin S."/>
            <person name="Spatafora J."/>
            <person name="Crous P."/>
            <person name="Grigoriev I."/>
        </authorList>
    </citation>
    <scope>NUCLEOTIDE SEQUENCE</scope>
    <source>
        <strain evidence="2">CBS 121410</strain>
    </source>
</reference>
<name>A0A9P4LXR7_9PEZI</name>
<evidence type="ECO:0000313" key="3">
    <source>
        <dbReference type="Proteomes" id="UP000799776"/>
    </source>
</evidence>
<feature type="compositionally biased region" description="Pro residues" evidence="1">
    <location>
        <begin position="111"/>
        <end position="124"/>
    </location>
</feature>
<comment type="caution">
    <text evidence="2">The sequence shown here is derived from an EMBL/GenBank/DDBJ whole genome shotgun (WGS) entry which is preliminary data.</text>
</comment>
<feature type="region of interest" description="Disordered" evidence="1">
    <location>
        <begin position="1"/>
        <end position="29"/>
    </location>
</feature>
<gene>
    <name evidence="2" type="ORF">K490DRAFT_58870</name>
</gene>
<organism evidence="2 3">
    <name type="scientific">Saccharata proteae CBS 121410</name>
    <dbReference type="NCBI Taxonomy" id="1314787"/>
    <lineage>
        <taxon>Eukaryota</taxon>
        <taxon>Fungi</taxon>
        <taxon>Dikarya</taxon>
        <taxon>Ascomycota</taxon>
        <taxon>Pezizomycotina</taxon>
        <taxon>Dothideomycetes</taxon>
        <taxon>Dothideomycetes incertae sedis</taxon>
        <taxon>Botryosphaeriales</taxon>
        <taxon>Saccharataceae</taxon>
        <taxon>Saccharata</taxon>
    </lineage>
</organism>
<evidence type="ECO:0000313" key="2">
    <source>
        <dbReference type="EMBL" id="KAF2085258.1"/>
    </source>
</evidence>
<keyword evidence="3" id="KW-1185">Reference proteome</keyword>
<evidence type="ECO:0000256" key="1">
    <source>
        <dbReference type="SAM" id="MobiDB-lite"/>
    </source>
</evidence>
<protein>
    <recommendedName>
        <fullName evidence="4">Ubiquitin-like domain-containing protein</fullName>
    </recommendedName>
</protein>
<dbReference type="SUPFAM" id="SSF54236">
    <property type="entry name" value="Ubiquitin-like"/>
    <property type="match status" value="3"/>
</dbReference>